<dbReference type="Gramene" id="Bo6g049600.1">
    <property type="protein sequence ID" value="Bo6g049600.1"/>
    <property type="gene ID" value="Bo6g049600"/>
</dbReference>
<evidence type="ECO:0000313" key="2">
    <source>
        <dbReference type="EnsemblPlants" id="Bo6g049600.1"/>
    </source>
</evidence>
<accession>A0A0D3CS75</accession>
<reference evidence="2 3" key="1">
    <citation type="journal article" date="2014" name="Genome Biol.">
        <title>Transcriptome and methylome profiling reveals relics of genome dominance in the mesopolyploid Brassica oleracea.</title>
        <authorList>
            <person name="Parkin I.A."/>
            <person name="Koh C."/>
            <person name="Tang H."/>
            <person name="Robinson S.J."/>
            <person name="Kagale S."/>
            <person name="Clarke W.E."/>
            <person name="Town C.D."/>
            <person name="Nixon J."/>
            <person name="Krishnakumar V."/>
            <person name="Bidwell S.L."/>
            <person name="Denoeud F."/>
            <person name="Belcram H."/>
            <person name="Links M.G."/>
            <person name="Just J."/>
            <person name="Clarke C."/>
            <person name="Bender T."/>
            <person name="Huebert T."/>
            <person name="Mason A.S."/>
            <person name="Pires J.C."/>
            <person name="Barker G."/>
            <person name="Moore J."/>
            <person name="Walley P.G."/>
            <person name="Manoli S."/>
            <person name="Batley J."/>
            <person name="Edwards D."/>
            <person name="Nelson M.N."/>
            <person name="Wang X."/>
            <person name="Paterson A.H."/>
            <person name="King G."/>
            <person name="Bancroft I."/>
            <person name="Chalhoub B."/>
            <person name="Sharpe A.G."/>
        </authorList>
    </citation>
    <scope>NUCLEOTIDE SEQUENCE</scope>
    <source>
        <strain evidence="2 3">cv. TO1000</strain>
    </source>
</reference>
<keyword evidence="3" id="KW-1185">Reference proteome</keyword>
<organism evidence="2 3">
    <name type="scientific">Brassica oleracea var. oleracea</name>
    <dbReference type="NCBI Taxonomy" id="109376"/>
    <lineage>
        <taxon>Eukaryota</taxon>
        <taxon>Viridiplantae</taxon>
        <taxon>Streptophyta</taxon>
        <taxon>Embryophyta</taxon>
        <taxon>Tracheophyta</taxon>
        <taxon>Spermatophyta</taxon>
        <taxon>Magnoliopsida</taxon>
        <taxon>eudicotyledons</taxon>
        <taxon>Gunneridae</taxon>
        <taxon>Pentapetalae</taxon>
        <taxon>rosids</taxon>
        <taxon>malvids</taxon>
        <taxon>Brassicales</taxon>
        <taxon>Brassicaceae</taxon>
        <taxon>Brassiceae</taxon>
        <taxon>Brassica</taxon>
    </lineage>
</organism>
<feature type="region of interest" description="Disordered" evidence="1">
    <location>
        <begin position="1"/>
        <end position="29"/>
    </location>
</feature>
<evidence type="ECO:0000313" key="3">
    <source>
        <dbReference type="Proteomes" id="UP000032141"/>
    </source>
</evidence>
<name>A0A0D3CS75_BRAOL</name>
<dbReference type="Proteomes" id="UP000032141">
    <property type="component" value="Chromosome C6"/>
</dbReference>
<dbReference type="AlphaFoldDB" id="A0A0D3CS75"/>
<sequence length="53" mass="5856">DILTKVNPRRSFSSSEAETEKTEEEVDGEDIGATVVCSCDIHQHHQVKSPGKM</sequence>
<protein>
    <submittedName>
        <fullName evidence="2">Uncharacterized protein</fullName>
    </submittedName>
</protein>
<dbReference type="HOGENOM" id="CLU_3074826_0_0_1"/>
<proteinExistence type="predicted"/>
<dbReference type="EnsemblPlants" id="Bo6g049600.1">
    <property type="protein sequence ID" value="Bo6g049600.1"/>
    <property type="gene ID" value="Bo6g049600"/>
</dbReference>
<evidence type="ECO:0000256" key="1">
    <source>
        <dbReference type="SAM" id="MobiDB-lite"/>
    </source>
</evidence>
<reference evidence="2" key="2">
    <citation type="submission" date="2015-03" db="UniProtKB">
        <authorList>
            <consortium name="EnsemblPlants"/>
        </authorList>
    </citation>
    <scope>IDENTIFICATION</scope>
</reference>